<dbReference type="InterPro" id="IPR045087">
    <property type="entry name" value="Cu-oxidase_fam"/>
</dbReference>
<evidence type="ECO:0000256" key="2">
    <source>
        <dbReference type="ARBA" id="ARBA00023002"/>
    </source>
</evidence>
<keyword evidence="3" id="KW-1133">Transmembrane helix</keyword>
<feature type="transmembrane region" description="Helical" evidence="3">
    <location>
        <begin position="21"/>
        <end position="39"/>
    </location>
</feature>
<feature type="domain" description="Plastocyanin-like" evidence="5">
    <location>
        <begin position="107"/>
        <end position="210"/>
    </location>
</feature>
<dbReference type="PROSITE" id="PS51257">
    <property type="entry name" value="PROKAR_LIPOPROTEIN"/>
    <property type="match status" value="1"/>
</dbReference>
<organism evidence="6 7">
    <name type="scientific">Nitrosospira lacus</name>
    <dbReference type="NCBI Taxonomy" id="1288494"/>
    <lineage>
        <taxon>Bacteria</taxon>
        <taxon>Pseudomonadati</taxon>
        <taxon>Pseudomonadota</taxon>
        <taxon>Betaproteobacteria</taxon>
        <taxon>Nitrosomonadales</taxon>
        <taxon>Nitrosomonadaceae</taxon>
        <taxon>Nitrosospira</taxon>
    </lineage>
</organism>
<dbReference type="AlphaFoldDB" id="A0A1W6SKM9"/>
<reference evidence="6 7" key="1">
    <citation type="journal article" date="2015" name="Int. J. Syst. Evol. Microbiol.">
        <title>Nitrosospira lacus sp. nov., a psychrotolerant, ammonia-oxidizing bacterium from sandy lake sediment.</title>
        <authorList>
            <person name="Urakawa H."/>
            <person name="Garcia J.C."/>
            <person name="Nielsen J.L."/>
            <person name="Le V.Q."/>
            <person name="Kozlowski J.A."/>
            <person name="Stein L.Y."/>
            <person name="Lim C.K."/>
            <person name="Pommerening-Roser A."/>
            <person name="Martens-Habbena W."/>
            <person name="Stahl D.A."/>
            <person name="Klotz M.G."/>
        </authorList>
    </citation>
    <scope>NUCLEOTIDE SEQUENCE [LARGE SCALE GENOMIC DNA]</scope>
    <source>
        <strain evidence="6 7">APG3</strain>
    </source>
</reference>
<keyword evidence="3" id="KW-0472">Membrane</keyword>
<dbReference type="GO" id="GO:0016491">
    <property type="term" value="F:oxidoreductase activity"/>
    <property type="evidence" value="ECO:0007669"/>
    <property type="project" value="UniProtKB-KW"/>
</dbReference>
<proteinExistence type="predicted"/>
<dbReference type="InterPro" id="IPR011706">
    <property type="entry name" value="Cu-oxidase_C"/>
</dbReference>
<keyword evidence="1" id="KW-0479">Metal-binding</keyword>
<dbReference type="GO" id="GO:0005507">
    <property type="term" value="F:copper ion binding"/>
    <property type="evidence" value="ECO:0007669"/>
    <property type="project" value="InterPro"/>
</dbReference>
<evidence type="ECO:0000256" key="3">
    <source>
        <dbReference type="SAM" id="Phobius"/>
    </source>
</evidence>
<dbReference type="SUPFAM" id="SSF49503">
    <property type="entry name" value="Cupredoxins"/>
    <property type="match status" value="2"/>
</dbReference>
<dbReference type="PROSITE" id="PS00079">
    <property type="entry name" value="MULTICOPPER_OXIDASE1"/>
    <property type="match status" value="1"/>
</dbReference>
<dbReference type="PANTHER" id="PTHR11709:SF486">
    <property type="entry name" value="MULTICOPPER OXIDASE"/>
    <property type="match status" value="1"/>
</dbReference>
<sequence>MINRCSYYVNRVVDVERNSNYASRFTALTAFIVSCWMVFPAQAAVREYWIAAEKTTWNYAPSGLNLIKPDAGLGVWGETLAYTKYRYIGYTDASYAKPLAQPEWMGILGPQLRAVVGDTLKIHFLNRTDRPLSMHPHGMLYDKNSEGADGNGAGASVPPGKSHTYTWVADEDAGPGPADPSSIVWLYHSHVMEEEEPNLGLIGTIVITRKGMAHSAHDPAPRDVDQEFTALYMIFNEEEGKESGVKHTINGRIFGNLAGYETRLGKRVRWHVVALGNETDNHTVHWHGQTVLNHGRRTDVVEVLPASMTSVDMVPRSPGHWLFHCHVDDHMMAGMSTRWRVLP</sequence>
<dbReference type="PANTHER" id="PTHR11709">
    <property type="entry name" value="MULTI-COPPER OXIDASE"/>
    <property type="match status" value="1"/>
</dbReference>
<dbReference type="RefSeq" id="WP_081607295.1">
    <property type="nucleotide sequence ID" value="NZ_CP021106.3"/>
</dbReference>
<gene>
    <name evidence="6" type="ORF">EBAPG3_000345</name>
</gene>
<evidence type="ECO:0000259" key="4">
    <source>
        <dbReference type="Pfam" id="PF07731"/>
    </source>
</evidence>
<protein>
    <submittedName>
        <fullName evidence="6">Copper oxidase</fullName>
    </submittedName>
</protein>
<dbReference type="PROSITE" id="PS00080">
    <property type="entry name" value="MULTICOPPER_OXIDASE2"/>
    <property type="match status" value="1"/>
</dbReference>
<accession>A0A1W6SKM9</accession>
<evidence type="ECO:0000259" key="5">
    <source>
        <dbReference type="Pfam" id="PF07732"/>
    </source>
</evidence>
<dbReference type="KEGG" id="nlc:EBAPG3_000345"/>
<dbReference type="InterPro" id="IPR033138">
    <property type="entry name" value="Cu_oxidase_CS"/>
</dbReference>
<dbReference type="Pfam" id="PF07732">
    <property type="entry name" value="Cu-oxidase_3"/>
    <property type="match status" value="1"/>
</dbReference>
<dbReference type="InterPro" id="IPR011707">
    <property type="entry name" value="Cu-oxidase-like_N"/>
</dbReference>
<evidence type="ECO:0000313" key="7">
    <source>
        <dbReference type="Proteomes" id="UP000012179"/>
    </source>
</evidence>
<dbReference type="Gene3D" id="2.60.40.420">
    <property type="entry name" value="Cupredoxins - blue copper proteins"/>
    <property type="match status" value="2"/>
</dbReference>
<keyword evidence="3" id="KW-0812">Transmembrane</keyword>
<feature type="domain" description="Plastocyanin-like" evidence="4">
    <location>
        <begin position="244"/>
        <end position="341"/>
    </location>
</feature>
<evidence type="ECO:0000256" key="1">
    <source>
        <dbReference type="ARBA" id="ARBA00022723"/>
    </source>
</evidence>
<dbReference type="InterPro" id="IPR008972">
    <property type="entry name" value="Cupredoxin"/>
</dbReference>
<dbReference type="InterPro" id="IPR002355">
    <property type="entry name" value="Cu_oxidase_Cu_BS"/>
</dbReference>
<evidence type="ECO:0000313" key="6">
    <source>
        <dbReference type="EMBL" id="ARO86351.1"/>
    </source>
</evidence>
<dbReference type="OrthoDB" id="9757546at2"/>
<keyword evidence="2" id="KW-0560">Oxidoreductase</keyword>
<dbReference type="Proteomes" id="UP000012179">
    <property type="component" value="Chromosome"/>
</dbReference>
<keyword evidence="7" id="KW-1185">Reference proteome</keyword>
<name>A0A1W6SKM9_9PROT</name>
<dbReference type="Pfam" id="PF07731">
    <property type="entry name" value="Cu-oxidase_2"/>
    <property type="match status" value="1"/>
</dbReference>
<dbReference type="EMBL" id="CP021106">
    <property type="protein sequence ID" value="ARO86351.1"/>
    <property type="molecule type" value="Genomic_DNA"/>
</dbReference>